<gene>
    <name evidence="1" type="ORF">VC03_05510</name>
</gene>
<dbReference type="STRING" id="187101.VC03_05510"/>
<dbReference type="RefSeq" id="WP_046329036.1">
    <property type="nucleotide sequence ID" value="NZ_CP011280.1"/>
</dbReference>
<dbReference type="Proteomes" id="UP000033103">
    <property type="component" value="Chromosome"/>
</dbReference>
<evidence type="ECO:0000313" key="1">
    <source>
        <dbReference type="EMBL" id="AKC95932.1"/>
    </source>
</evidence>
<dbReference type="AlphaFoldDB" id="A0A0E3ZAI5"/>
<protein>
    <submittedName>
        <fullName evidence="1">Uncharacterized protein</fullName>
    </submittedName>
</protein>
<reference evidence="1 2" key="1">
    <citation type="journal article" date="2012" name="BMC Genomics">
        <title>Genomic sequence analysis and characterization of Sneathia amnii sp. nov.</title>
        <authorList>
            <consortium name="Vaginal Microbiome Consortium (additional members)"/>
            <person name="Harwich M.D.Jr."/>
            <person name="Serrano M.G."/>
            <person name="Fettweis J.M."/>
            <person name="Alves J.M."/>
            <person name="Reimers M.A."/>
            <person name="Buck G.A."/>
            <person name="Jefferson K.K."/>
        </authorList>
    </citation>
    <scope>NUCLEOTIDE SEQUENCE [LARGE SCALE GENOMIC DNA]</scope>
    <source>
        <strain evidence="1 2">SN35</strain>
    </source>
</reference>
<proteinExistence type="predicted"/>
<dbReference type="KEGG" id="sns:VC03_05510"/>
<name>A0A0E3ZAI5_9FUSO</name>
<dbReference type="OrthoDB" id="3186597at2"/>
<dbReference type="HOGENOM" id="CLU_2810143_0_0_0"/>
<organism evidence="1 2">
    <name type="scientific">Sneathia vaginalis</name>
    <dbReference type="NCBI Taxonomy" id="187101"/>
    <lineage>
        <taxon>Bacteria</taxon>
        <taxon>Fusobacteriati</taxon>
        <taxon>Fusobacteriota</taxon>
        <taxon>Fusobacteriia</taxon>
        <taxon>Fusobacteriales</taxon>
        <taxon>Leptotrichiaceae</taxon>
        <taxon>Sneathia</taxon>
    </lineage>
</organism>
<sequence length="67" mass="7986">MRNRNFTIEEFLELQKNIKTKLHFRDACGGNAIELEDKNEIENIRQHFENRGIKISVSADNKYVYKD</sequence>
<dbReference type="EMBL" id="CP011280">
    <property type="protein sequence ID" value="AKC95932.1"/>
    <property type="molecule type" value="Genomic_DNA"/>
</dbReference>
<evidence type="ECO:0000313" key="2">
    <source>
        <dbReference type="Proteomes" id="UP000033103"/>
    </source>
</evidence>
<keyword evidence="2" id="KW-1185">Reference proteome</keyword>
<dbReference type="PATRIC" id="fig|1069640.6.peg.1093"/>
<accession>A0A0E3ZAI5</accession>